<feature type="transmembrane region" description="Helical" evidence="1">
    <location>
        <begin position="53"/>
        <end position="72"/>
    </location>
</feature>
<dbReference type="Proteomes" id="UP000673447">
    <property type="component" value="Unassembled WGS sequence"/>
</dbReference>
<dbReference type="RefSeq" id="WP_210534896.1">
    <property type="nucleotide sequence ID" value="NZ_JAGKTC010000001.1"/>
</dbReference>
<reference evidence="2" key="1">
    <citation type="journal article" date="2016" name="Int. J. Syst. Evol. Microbiol.">
        <title>Pseudoxanthomonas helianthi sp. nov., isolated from roots of Jerusalem artichoke (Helianthus tuberosus).</title>
        <authorList>
            <person name="Kittiwongwattana C."/>
            <person name="Thawai C."/>
        </authorList>
    </citation>
    <scope>NUCLEOTIDE SEQUENCE</scope>
    <source>
        <strain evidence="2">110414</strain>
    </source>
</reference>
<keyword evidence="1" id="KW-0472">Membrane</keyword>
<comment type="caution">
    <text evidence="2">The sequence shown here is derived from an EMBL/GenBank/DDBJ whole genome shotgun (WGS) entry which is preliminary data.</text>
</comment>
<organism evidence="2 3">
    <name type="scientific">Pseudoxanthomonas helianthi</name>
    <dbReference type="NCBI Taxonomy" id="1453541"/>
    <lineage>
        <taxon>Bacteria</taxon>
        <taxon>Pseudomonadati</taxon>
        <taxon>Pseudomonadota</taxon>
        <taxon>Gammaproteobacteria</taxon>
        <taxon>Lysobacterales</taxon>
        <taxon>Lysobacteraceae</taxon>
        <taxon>Pseudoxanthomonas</taxon>
    </lineage>
</organism>
<gene>
    <name evidence="2" type="ORF">J5837_01205</name>
</gene>
<name>A0A941ARK1_9GAMM</name>
<reference evidence="2" key="2">
    <citation type="submission" date="2021-03" db="EMBL/GenBank/DDBJ databases">
        <authorList>
            <person name="Cao W."/>
        </authorList>
    </citation>
    <scope>NUCLEOTIDE SEQUENCE</scope>
    <source>
        <strain evidence="2">110414</strain>
    </source>
</reference>
<dbReference type="EMBL" id="JAGKTC010000001">
    <property type="protein sequence ID" value="MBP3983026.1"/>
    <property type="molecule type" value="Genomic_DNA"/>
</dbReference>
<evidence type="ECO:0000313" key="2">
    <source>
        <dbReference type="EMBL" id="MBP3983026.1"/>
    </source>
</evidence>
<sequence>MYWLALILMFVGGIWLIVNGFRKSIWWGLGNLLIPFVALIFGLLNFAENKIPLLLYVIGVVLFFVSGGWAAGMPAPATA</sequence>
<keyword evidence="1" id="KW-1133">Transmembrane helix</keyword>
<keyword evidence="3" id="KW-1185">Reference proteome</keyword>
<evidence type="ECO:0000313" key="3">
    <source>
        <dbReference type="Proteomes" id="UP000673447"/>
    </source>
</evidence>
<dbReference type="AlphaFoldDB" id="A0A941ARK1"/>
<proteinExistence type="predicted"/>
<keyword evidence="1" id="KW-0812">Transmembrane</keyword>
<protein>
    <submittedName>
        <fullName evidence="2">Uncharacterized protein</fullName>
    </submittedName>
</protein>
<accession>A0A941ARK1</accession>
<feature type="transmembrane region" description="Helical" evidence="1">
    <location>
        <begin position="26"/>
        <end position="46"/>
    </location>
</feature>
<evidence type="ECO:0000256" key="1">
    <source>
        <dbReference type="SAM" id="Phobius"/>
    </source>
</evidence>